<dbReference type="RefSeq" id="XP_024323957.1">
    <property type="nucleotide sequence ID" value="XM_024468538.1"/>
</dbReference>
<dbReference type="OrthoDB" id="566138at2759"/>
<feature type="signal peptide" evidence="1">
    <location>
        <begin position="1"/>
        <end position="19"/>
    </location>
</feature>
<dbReference type="Gene3D" id="3.90.1300.10">
    <property type="entry name" value="Amidase signature (AS) domain"/>
    <property type="match status" value="1"/>
</dbReference>
<evidence type="ECO:0000256" key="1">
    <source>
        <dbReference type="SAM" id="SignalP"/>
    </source>
</evidence>
<dbReference type="Proteomes" id="UP000077154">
    <property type="component" value="Unassembled WGS sequence"/>
</dbReference>
<dbReference type="Pfam" id="PF01425">
    <property type="entry name" value="Amidase"/>
    <property type="match status" value="1"/>
</dbReference>
<feature type="chain" id="PRO_5008056490" description="Amidase domain-containing protein" evidence="1">
    <location>
        <begin position="20"/>
        <end position="557"/>
    </location>
</feature>
<dbReference type="EMBL" id="KV441396">
    <property type="protein sequence ID" value="OAF58673.1"/>
    <property type="molecule type" value="Genomic_DNA"/>
</dbReference>
<accession>A0A177ABW2</accession>
<name>A0A177ABW2_9PEZI</name>
<evidence type="ECO:0000313" key="3">
    <source>
        <dbReference type="EMBL" id="OAF58673.1"/>
    </source>
</evidence>
<reference evidence="3" key="1">
    <citation type="submission" date="2016-03" db="EMBL/GenBank/DDBJ databases">
        <title>Updated assembly of Pseudogymnoascus destructans, the fungus causing white-nose syndrome of bats.</title>
        <authorList>
            <person name="Palmer J.M."/>
            <person name="Drees K.P."/>
            <person name="Foster J.T."/>
            <person name="Lindner D.L."/>
        </authorList>
    </citation>
    <scope>NUCLEOTIDE SEQUENCE [LARGE SCALE GENOMIC DNA]</scope>
    <source>
        <strain evidence="3">20631-21</strain>
    </source>
</reference>
<dbReference type="eggNOG" id="KOG1211">
    <property type="taxonomic scope" value="Eukaryota"/>
</dbReference>
<organism evidence="3">
    <name type="scientific">Pseudogymnoascus destructans</name>
    <dbReference type="NCBI Taxonomy" id="655981"/>
    <lineage>
        <taxon>Eukaryota</taxon>
        <taxon>Fungi</taxon>
        <taxon>Dikarya</taxon>
        <taxon>Ascomycota</taxon>
        <taxon>Pezizomycotina</taxon>
        <taxon>Leotiomycetes</taxon>
        <taxon>Thelebolales</taxon>
        <taxon>Thelebolaceae</taxon>
        <taxon>Pseudogymnoascus</taxon>
    </lineage>
</organism>
<dbReference type="PANTHER" id="PTHR42678:SF34">
    <property type="entry name" value="OS04G0183300 PROTEIN"/>
    <property type="match status" value="1"/>
</dbReference>
<feature type="domain" description="Amidase" evidence="2">
    <location>
        <begin position="58"/>
        <end position="524"/>
    </location>
</feature>
<gene>
    <name evidence="3" type="ORF">VC83_04912</name>
</gene>
<dbReference type="PANTHER" id="PTHR42678">
    <property type="entry name" value="AMIDASE"/>
    <property type="match status" value="1"/>
</dbReference>
<dbReference type="InterPro" id="IPR036928">
    <property type="entry name" value="AS_sf"/>
</dbReference>
<dbReference type="GeneID" id="36287980"/>
<dbReference type="InterPro" id="IPR023631">
    <property type="entry name" value="Amidase_dom"/>
</dbReference>
<dbReference type="SUPFAM" id="SSF75304">
    <property type="entry name" value="Amidase signature (AS) enzymes"/>
    <property type="match status" value="1"/>
</dbReference>
<dbReference type="VEuPathDB" id="FungiDB:GMDG_08145"/>
<sequence>MMLFRALLMLSLLVLGVLGLRVPRSPDKKVNDTFPDLLDAGTDDLMKGLKQKHFTSVDLVKAYLKRIQEVQPQLHAVTEINPDAISIAQTLDAERAQGKLRSALHGLPMLVKDNIATNDKMNNSAGSFALLGAKVPRDSTVVAKLKAAGVIILGKSSMSEWANFRSGSGNACNGWSAYGGQVLGAYATGQDPSGSSSGSAVGASLGLAFATLGTETGGSIISPGSVNNAVGIKPTVGLTSRSLVIPISERQDTIGPLARTVTDAAHVLNIIAGKDPSDSYTNAQPFSQPPNYTKSLKKNSLKGKRIGIPRNAFLPTGDSNFDAPIMAAFEAAIMELKAAGATIIDNANFSQWEEYYNSSVTSYGAVKTVVAVDFITNLPQYFTQLTTNPNNITSLRALRDFTQHDPRENFPTRNTDIFDAALTITGDNTAPGFQALANQTHAWGTSGGVTGALDTYRLDALVMPSMYAPWVPALAGLPIVTVPMGKYPAGTQVQRLGACGLVAVAPNVPIGLSFLGAAWSEEALIGCAFAYEQRTLVREKVRPIVVPRTQLEDVVDQ</sequence>
<dbReference type="AlphaFoldDB" id="A0A177ABW2"/>
<protein>
    <recommendedName>
        <fullName evidence="2">Amidase domain-containing protein</fullName>
    </recommendedName>
</protein>
<evidence type="ECO:0000259" key="2">
    <source>
        <dbReference type="Pfam" id="PF01425"/>
    </source>
</evidence>
<proteinExistence type="predicted"/>
<keyword evidence="1" id="KW-0732">Signal</keyword>